<dbReference type="Pfam" id="PF13036">
    <property type="entry name" value="LpoB"/>
    <property type="match status" value="1"/>
</dbReference>
<dbReference type="Gene3D" id="3.40.50.10610">
    <property type="entry name" value="ABC-type transport auxiliary lipoprotein component"/>
    <property type="match status" value="1"/>
</dbReference>
<name>F2NX47_TRES6</name>
<organism evidence="1 2">
    <name type="scientific">Treponema succinifaciens (strain ATCC 33096 / DSM 2489 / 6091)</name>
    <dbReference type="NCBI Taxonomy" id="869209"/>
    <lineage>
        <taxon>Bacteria</taxon>
        <taxon>Pseudomonadati</taxon>
        <taxon>Spirochaetota</taxon>
        <taxon>Spirochaetia</taxon>
        <taxon>Spirochaetales</taxon>
        <taxon>Treponemataceae</taxon>
        <taxon>Treponema</taxon>
    </lineage>
</organism>
<gene>
    <name evidence="1" type="ordered locus">Tresu_0430</name>
</gene>
<dbReference type="InterPro" id="IPR014094">
    <property type="entry name" value="LpoB"/>
</dbReference>
<dbReference type="HOGENOM" id="CLU_114013_1_0_12"/>
<reference evidence="1 2" key="1">
    <citation type="journal article" date="2011" name="Stand. Genomic Sci.">
        <title>Complete genome sequence of Treponema succinifaciens type strain (6091).</title>
        <authorList>
            <person name="Han C."/>
            <person name="Gronow S."/>
            <person name="Teshima H."/>
            <person name="Lapidus A."/>
            <person name="Nolan M."/>
            <person name="Lucas S."/>
            <person name="Hammon N."/>
            <person name="Deshpande S."/>
            <person name="Cheng J.F."/>
            <person name="Zeytun A."/>
            <person name="Tapia R."/>
            <person name="Goodwin L."/>
            <person name="Pitluck S."/>
            <person name="Liolios K."/>
            <person name="Pagani I."/>
            <person name="Ivanova N."/>
            <person name="Mavromatis K."/>
            <person name="Mikhailova N."/>
            <person name="Huntemann M."/>
            <person name="Pati A."/>
            <person name="Chen A."/>
            <person name="Palaniappan K."/>
            <person name="Land M."/>
            <person name="Hauser L."/>
            <person name="Brambilla E.M."/>
            <person name="Rohde M."/>
            <person name="Goker M."/>
            <person name="Woyke T."/>
            <person name="Bristow J."/>
            <person name="Eisen J.A."/>
            <person name="Markowitz V."/>
            <person name="Hugenholtz P."/>
            <person name="Kyrpides N.C."/>
            <person name="Klenk H.P."/>
            <person name="Detter J.C."/>
        </authorList>
    </citation>
    <scope>NUCLEOTIDE SEQUENCE [LARGE SCALE GENOMIC DNA]</scope>
    <source>
        <strain evidence="2">ATCC 33096 / DSM 2489 / 6091</strain>
    </source>
</reference>
<dbReference type="RefSeq" id="WP_013700689.1">
    <property type="nucleotide sequence ID" value="NC_015385.1"/>
</dbReference>
<accession>F2NX47</accession>
<protein>
    <recommendedName>
        <fullName evidence="3">Penicillin-binding protein activator LpoB</fullName>
    </recommendedName>
</protein>
<dbReference type="EMBL" id="CP002631">
    <property type="protein sequence ID" value="AEB13382.1"/>
    <property type="molecule type" value="Genomic_DNA"/>
</dbReference>
<dbReference type="eggNOG" id="COG3417">
    <property type="taxonomic scope" value="Bacteria"/>
</dbReference>
<dbReference type="GeneID" id="302997644"/>
<evidence type="ECO:0008006" key="3">
    <source>
        <dbReference type="Google" id="ProtNLM"/>
    </source>
</evidence>
<dbReference type="AlphaFoldDB" id="F2NX47"/>
<dbReference type="STRING" id="869209.Tresu_0430"/>
<dbReference type="PROSITE" id="PS51257">
    <property type="entry name" value="PROKAR_LIPOPROTEIN"/>
    <property type="match status" value="1"/>
</dbReference>
<reference evidence="2" key="2">
    <citation type="submission" date="2011-04" db="EMBL/GenBank/DDBJ databases">
        <title>The complete genome of chromosome of Treponema succinifaciens DSM 2489.</title>
        <authorList>
            <person name="Lucas S."/>
            <person name="Copeland A."/>
            <person name="Lapidus A."/>
            <person name="Bruce D."/>
            <person name="Goodwin L."/>
            <person name="Pitluck S."/>
            <person name="Peters L."/>
            <person name="Kyrpides N."/>
            <person name="Mavromatis K."/>
            <person name="Ivanova N."/>
            <person name="Ovchinnikova G."/>
            <person name="Teshima H."/>
            <person name="Detter J.C."/>
            <person name="Tapia R."/>
            <person name="Han C."/>
            <person name="Land M."/>
            <person name="Hauser L."/>
            <person name="Markowitz V."/>
            <person name="Cheng J.-F."/>
            <person name="Hugenholtz P."/>
            <person name="Woyke T."/>
            <person name="Wu D."/>
            <person name="Gronow S."/>
            <person name="Wellnitz S."/>
            <person name="Brambilla E."/>
            <person name="Klenk H.-P."/>
            <person name="Eisen J.A."/>
        </authorList>
    </citation>
    <scope>NUCLEOTIDE SEQUENCE [LARGE SCALE GENOMIC DNA]</scope>
    <source>
        <strain evidence="2">ATCC 33096 / DSM 2489 / 6091</strain>
    </source>
</reference>
<dbReference type="Proteomes" id="UP000006852">
    <property type="component" value="Chromosome"/>
</dbReference>
<dbReference type="OrthoDB" id="9803653at2"/>
<sequence>MKKFAFLFAAVFTGLIMVSCGSTKVSRVDSDEVIDLDGYWNESDVRIVCDSLIEECISSPRIAKFEGQQGRAPVVIIDSIRNQSSEHIDTSIVEKKFQTAIINSGVMEFVSSSTERQALREEKADQADHSTYDTAKEMDQETGADFMLKGSVKTIVQSAGDKTVRTYYVYAELHDIRTNKIVWMAENDSIKKVIKRQKAKL</sequence>
<keyword evidence="2" id="KW-1185">Reference proteome</keyword>
<evidence type="ECO:0000313" key="2">
    <source>
        <dbReference type="Proteomes" id="UP000006852"/>
    </source>
</evidence>
<proteinExistence type="predicted"/>
<evidence type="ECO:0000313" key="1">
    <source>
        <dbReference type="EMBL" id="AEB13382.1"/>
    </source>
</evidence>
<dbReference type="KEGG" id="tsu:Tresu_0430"/>